<feature type="domain" description="6-phosphogluconate dehydrogenase NADP-binding" evidence="4">
    <location>
        <begin position="7"/>
        <end position="164"/>
    </location>
</feature>
<dbReference type="InterPro" id="IPR006115">
    <property type="entry name" value="6PGDH_NADP-bd"/>
</dbReference>
<dbReference type="Pfam" id="PF03446">
    <property type="entry name" value="NAD_binding_2"/>
    <property type="match status" value="1"/>
</dbReference>
<evidence type="ECO:0000256" key="1">
    <source>
        <dbReference type="ARBA" id="ARBA00009080"/>
    </source>
</evidence>
<dbReference type="EMBL" id="JAKZBV010000001">
    <property type="protein sequence ID" value="MCH6468654.1"/>
    <property type="molecule type" value="Genomic_DNA"/>
</dbReference>
<dbReference type="RefSeq" id="WP_241050559.1">
    <property type="nucleotide sequence ID" value="NZ_JAKZBV010000001.1"/>
</dbReference>
<evidence type="ECO:0000259" key="5">
    <source>
        <dbReference type="Pfam" id="PF14833"/>
    </source>
</evidence>
<dbReference type="Gene3D" id="3.40.50.720">
    <property type="entry name" value="NAD(P)-binding Rossmann-like Domain"/>
    <property type="match status" value="1"/>
</dbReference>
<dbReference type="PANTHER" id="PTHR43060:SF15">
    <property type="entry name" value="3-HYDROXYISOBUTYRATE DEHYDROGENASE-LIKE 1, MITOCHONDRIAL-RELATED"/>
    <property type="match status" value="1"/>
</dbReference>
<keyword evidence="3" id="KW-0520">NAD</keyword>
<comment type="caution">
    <text evidence="6">The sequence shown here is derived from an EMBL/GenBank/DDBJ whole genome shotgun (WGS) entry which is preliminary data.</text>
</comment>
<dbReference type="InterPro" id="IPR029154">
    <property type="entry name" value="HIBADH-like_NADP-bd"/>
</dbReference>
<accession>A0ABS9TW56</accession>
<dbReference type="InterPro" id="IPR036291">
    <property type="entry name" value="NAD(P)-bd_dom_sf"/>
</dbReference>
<dbReference type="InterPro" id="IPR008927">
    <property type="entry name" value="6-PGluconate_DH-like_C_sf"/>
</dbReference>
<evidence type="ECO:0000256" key="3">
    <source>
        <dbReference type="ARBA" id="ARBA00023027"/>
    </source>
</evidence>
<comment type="similarity">
    <text evidence="1">Belongs to the HIBADH-related family.</text>
</comment>
<dbReference type="Gene3D" id="1.10.1040.10">
    <property type="entry name" value="N-(1-d-carboxylethyl)-l-norvaline Dehydrogenase, domain 2"/>
    <property type="match status" value="1"/>
</dbReference>
<dbReference type="SUPFAM" id="SSF51735">
    <property type="entry name" value="NAD(P)-binding Rossmann-fold domains"/>
    <property type="match status" value="1"/>
</dbReference>
<feature type="domain" description="3-hydroxyisobutyrate dehydrogenase-like NAD-binding" evidence="5">
    <location>
        <begin position="170"/>
        <end position="286"/>
    </location>
</feature>
<gene>
    <name evidence="6" type="ORF">L0M17_01410</name>
</gene>
<dbReference type="InterPro" id="IPR013328">
    <property type="entry name" value="6PGD_dom2"/>
</dbReference>
<sequence length="301" mass="30669">MTHCPTVSVLGLGRMGEPIARRLLDSLGSLTVWNRTPSRTQAATARGACAAATPADAAADVALTVLTDLSDVEDVLEGENGLLSGWRSAGREHPVLVIHGTVSPSGVARLAEELSHEGIGVVDAPLSGGVAGAESGALSVMVGGEDWAVAKAMPVLENVGSTVVRFGAPGTGEIAKACNQVVVASTVTAVSEALVLADAYGLDRGQLLRILAGGLANSEVLAQKRDRWLNRDFTGGGSAANQLKDLRFAADTARAKGLRLPVSTTLNDVFEQMSAQGLGALDHSAVELTISNSATTGSAPS</sequence>
<evidence type="ECO:0000259" key="4">
    <source>
        <dbReference type="Pfam" id="PF03446"/>
    </source>
</evidence>
<proteinExistence type="inferred from homology"/>
<dbReference type="SUPFAM" id="SSF48179">
    <property type="entry name" value="6-phosphogluconate dehydrogenase C-terminal domain-like"/>
    <property type="match status" value="1"/>
</dbReference>
<evidence type="ECO:0000256" key="2">
    <source>
        <dbReference type="ARBA" id="ARBA00023002"/>
    </source>
</evidence>
<protein>
    <submittedName>
        <fullName evidence="6">NAD(P)-dependent oxidoreductase</fullName>
    </submittedName>
</protein>
<dbReference type="Proteomes" id="UP001202922">
    <property type="component" value="Unassembled WGS sequence"/>
</dbReference>
<reference evidence="6 7" key="1">
    <citation type="submission" date="2022-03" db="EMBL/GenBank/DDBJ databases">
        <title>Sinomonas sp. isolated from a soil.</title>
        <authorList>
            <person name="Han J."/>
            <person name="Kim D.-U."/>
        </authorList>
    </citation>
    <scope>NUCLEOTIDE SEQUENCE [LARGE SCALE GENOMIC DNA]</scope>
    <source>
        <strain evidence="6 7">5-5</strain>
    </source>
</reference>
<dbReference type="PIRSF" id="PIRSF000103">
    <property type="entry name" value="HIBADH"/>
    <property type="match status" value="1"/>
</dbReference>
<organism evidence="6 7">
    <name type="scientific">Sinomonas terrae</name>
    <dbReference type="NCBI Taxonomy" id="2908838"/>
    <lineage>
        <taxon>Bacteria</taxon>
        <taxon>Bacillati</taxon>
        <taxon>Actinomycetota</taxon>
        <taxon>Actinomycetes</taxon>
        <taxon>Micrococcales</taxon>
        <taxon>Micrococcaceae</taxon>
        <taxon>Sinomonas</taxon>
    </lineage>
</organism>
<evidence type="ECO:0000313" key="6">
    <source>
        <dbReference type="EMBL" id="MCH6468654.1"/>
    </source>
</evidence>
<keyword evidence="2" id="KW-0560">Oxidoreductase</keyword>
<dbReference type="Pfam" id="PF14833">
    <property type="entry name" value="NAD_binding_11"/>
    <property type="match status" value="1"/>
</dbReference>
<evidence type="ECO:0000313" key="7">
    <source>
        <dbReference type="Proteomes" id="UP001202922"/>
    </source>
</evidence>
<keyword evidence="7" id="KW-1185">Reference proteome</keyword>
<name>A0ABS9TW56_9MICC</name>
<dbReference type="PANTHER" id="PTHR43060">
    <property type="entry name" value="3-HYDROXYISOBUTYRATE DEHYDROGENASE-LIKE 1, MITOCHONDRIAL-RELATED"/>
    <property type="match status" value="1"/>
</dbReference>
<dbReference type="InterPro" id="IPR015815">
    <property type="entry name" value="HIBADH-related"/>
</dbReference>